<name>A0AA40DTB0_9PEZI</name>
<keyword evidence="2" id="KW-1185">Reference proteome</keyword>
<proteinExistence type="predicted"/>
<evidence type="ECO:0000313" key="2">
    <source>
        <dbReference type="Proteomes" id="UP001172101"/>
    </source>
</evidence>
<dbReference type="AlphaFoldDB" id="A0AA40DTB0"/>
<organism evidence="1 2">
    <name type="scientific">Lasiosphaeria miniovina</name>
    <dbReference type="NCBI Taxonomy" id="1954250"/>
    <lineage>
        <taxon>Eukaryota</taxon>
        <taxon>Fungi</taxon>
        <taxon>Dikarya</taxon>
        <taxon>Ascomycota</taxon>
        <taxon>Pezizomycotina</taxon>
        <taxon>Sordariomycetes</taxon>
        <taxon>Sordariomycetidae</taxon>
        <taxon>Sordariales</taxon>
        <taxon>Lasiosphaeriaceae</taxon>
        <taxon>Lasiosphaeria</taxon>
    </lineage>
</organism>
<accession>A0AA40DTB0</accession>
<comment type="caution">
    <text evidence="1">The sequence shown here is derived from an EMBL/GenBank/DDBJ whole genome shotgun (WGS) entry which is preliminary data.</text>
</comment>
<dbReference type="Proteomes" id="UP001172101">
    <property type="component" value="Unassembled WGS sequence"/>
</dbReference>
<gene>
    <name evidence="1" type="ORF">B0T26DRAFT_343158</name>
</gene>
<protein>
    <recommendedName>
        <fullName evidence="3">Fungal N-terminal domain-containing protein</fullName>
    </recommendedName>
</protein>
<reference evidence="1" key="1">
    <citation type="submission" date="2023-06" db="EMBL/GenBank/DDBJ databases">
        <title>Genome-scale phylogeny and comparative genomics of the fungal order Sordariales.</title>
        <authorList>
            <consortium name="Lawrence Berkeley National Laboratory"/>
            <person name="Hensen N."/>
            <person name="Bonometti L."/>
            <person name="Westerberg I."/>
            <person name="Brannstrom I.O."/>
            <person name="Guillou S."/>
            <person name="Cros-Aarteil S."/>
            <person name="Calhoun S."/>
            <person name="Haridas S."/>
            <person name="Kuo A."/>
            <person name="Mondo S."/>
            <person name="Pangilinan J."/>
            <person name="Riley R."/>
            <person name="LaButti K."/>
            <person name="Andreopoulos B."/>
            <person name="Lipzen A."/>
            <person name="Chen C."/>
            <person name="Yanf M."/>
            <person name="Daum C."/>
            <person name="Ng V."/>
            <person name="Clum A."/>
            <person name="Steindorff A."/>
            <person name="Ohm R."/>
            <person name="Martin F."/>
            <person name="Silar P."/>
            <person name="Natvig D."/>
            <person name="Lalanne C."/>
            <person name="Gautier V."/>
            <person name="Ament-velasquez S.L."/>
            <person name="Kruys A."/>
            <person name="Hutchinson M.I."/>
            <person name="Powell A.J."/>
            <person name="Barry K."/>
            <person name="Miller A.N."/>
            <person name="Grigoriev I.V."/>
            <person name="Debuchy R."/>
            <person name="Gladieux P."/>
            <person name="Thoren M.H."/>
            <person name="Johannesson H."/>
        </authorList>
    </citation>
    <scope>NUCLEOTIDE SEQUENCE</scope>
    <source>
        <strain evidence="1">SMH2392-1A</strain>
    </source>
</reference>
<evidence type="ECO:0000313" key="1">
    <source>
        <dbReference type="EMBL" id="KAK0712656.1"/>
    </source>
</evidence>
<sequence>MADPLSVGASLLAFIGLADRIIRLSKYCIDGLKDAPSDFRMIHGEVSSLRTIVDDLTGIDQLSLFAKGGPLEACYRCLSNLEGLLPTDASQGQGQGHRRRLTIAELAWPLKQNKARKLLAELSQHKATLLLMMSGDIM</sequence>
<evidence type="ECO:0008006" key="3">
    <source>
        <dbReference type="Google" id="ProtNLM"/>
    </source>
</evidence>
<dbReference type="GeneID" id="85317762"/>
<dbReference type="RefSeq" id="XP_060293979.1">
    <property type="nucleotide sequence ID" value="XM_060434492.1"/>
</dbReference>
<dbReference type="EMBL" id="JAUIRO010000005">
    <property type="protein sequence ID" value="KAK0712656.1"/>
    <property type="molecule type" value="Genomic_DNA"/>
</dbReference>